<dbReference type="CDD" id="cd06464">
    <property type="entry name" value="ACD_sHsps-like"/>
    <property type="match status" value="1"/>
</dbReference>
<name>A0ABX5EKK2_9MICO</name>
<comment type="similarity">
    <text evidence="1 2">Belongs to the small heat shock protein (HSP20) family.</text>
</comment>
<dbReference type="InterPro" id="IPR008978">
    <property type="entry name" value="HSP20-like_chaperone"/>
</dbReference>
<dbReference type="InterPro" id="IPR031107">
    <property type="entry name" value="Small_HSP"/>
</dbReference>
<protein>
    <submittedName>
        <fullName evidence="4">HSP20 family molecular chaperone IbpA</fullName>
    </submittedName>
</protein>
<reference evidence="4 5" key="1">
    <citation type="submission" date="2018-03" db="EMBL/GenBank/DDBJ databases">
        <title>Comparative analysis of microorganisms from saline springs in Andes Mountain Range, Colombia.</title>
        <authorList>
            <person name="Rubin E."/>
        </authorList>
    </citation>
    <scope>NUCLEOTIDE SEQUENCE [LARGE SCALE GENOMIC DNA]</scope>
    <source>
        <strain evidence="4 5">CG 23</strain>
    </source>
</reference>
<keyword evidence="5" id="KW-1185">Reference proteome</keyword>
<dbReference type="Pfam" id="PF00011">
    <property type="entry name" value="HSP20"/>
    <property type="match status" value="1"/>
</dbReference>
<evidence type="ECO:0000256" key="2">
    <source>
        <dbReference type="RuleBase" id="RU003616"/>
    </source>
</evidence>
<dbReference type="Gene3D" id="2.60.40.790">
    <property type="match status" value="1"/>
</dbReference>
<dbReference type="Proteomes" id="UP000239895">
    <property type="component" value="Unassembled WGS sequence"/>
</dbReference>
<dbReference type="PROSITE" id="PS01031">
    <property type="entry name" value="SHSP"/>
    <property type="match status" value="1"/>
</dbReference>
<organism evidence="4 5">
    <name type="scientific">Isoptericola halotolerans</name>
    <dbReference type="NCBI Taxonomy" id="300560"/>
    <lineage>
        <taxon>Bacteria</taxon>
        <taxon>Bacillati</taxon>
        <taxon>Actinomycetota</taxon>
        <taxon>Actinomycetes</taxon>
        <taxon>Micrococcales</taxon>
        <taxon>Promicromonosporaceae</taxon>
        <taxon>Isoptericola</taxon>
    </lineage>
</organism>
<evidence type="ECO:0000256" key="1">
    <source>
        <dbReference type="PROSITE-ProRule" id="PRU00285"/>
    </source>
</evidence>
<feature type="domain" description="SHSP" evidence="3">
    <location>
        <begin position="29"/>
        <end position="143"/>
    </location>
</feature>
<sequence length="143" mass="15950">MITTLNRPTFADVRIRDPRRLPLATAERRTPERQTAPADVYREGEDLVARFDLPGIDPAEDVTVEVEGRQLVVRGERKDHRDEDAEGRRYSEVRYGEFRRVVPLRKAVDGAAVTASYEAGVLTVTVAGVFAGTTPQRIEVTTA</sequence>
<dbReference type="EMBL" id="PVTX01000002">
    <property type="protein sequence ID" value="PRZ08661.1"/>
    <property type="molecule type" value="Genomic_DNA"/>
</dbReference>
<gene>
    <name evidence="4" type="ORF">BCL65_102203</name>
</gene>
<dbReference type="RefSeq" id="WP_106265562.1">
    <property type="nucleotide sequence ID" value="NZ_PVTX01000002.1"/>
</dbReference>
<dbReference type="PANTHER" id="PTHR11527">
    <property type="entry name" value="HEAT-SHOCK PROTEIN 20 FAMILY MEMBER"/>
    <property type="match status" value="1"/>
</dbReference>
<dbReference type="SUPFAM" id="SSF49764">
    <property type="entry name" value="HSP20-like chaperones"/>
    <property type="match status" value="1"/>
</dbReference>
<comment type="caution">
    <text evidence="4">The sequence shown here is derived from an EMBL/GenBank/DDBJ whole genome shotgun (WGS) entry which is preliminary data.</text>
</comment>
<dbReference type="InterPro" id="IPR002068">
    <property type="entry name" value="A-crystallin/Hsp20_dom"/>
</dbReference>
<evidence type="ECO:0000313" key="5">
    <source>
        <dbReference type="Proteomes" id="UP000239895"/>
    </source>
</evidence>
<accession>A0ABX5EKK2</accession>
<proteinExistence type="inferred from homology"/>
<evidence type="ECO:0000259" key="3">
    <source>
        <dbReference type="PROSITE" id="PS01031"/>
    </source>
</evidence>
<evidence type="ECO:0000313" key="4">
    <source>
        <dbReference type="EMBL" id="PRZ08661.1"/>
    </source>
</evidence>